<feature type="transmembrane region" description="Helical" evidence="2">
    <location>
        <begin position="80"/>
        <end position="104"/>
    </location>
</feature>
<accession>A0A4R6QIH7</accession>
<evidence type="ECO:0000256" key="1">
    <source>
        <dbReference type="SAM" id="Coils"/>
    </source>
</evidence>
<evidence type="ECO:0000256" key="2">
    <source>
        <dbReference type="SAM" id="Phobius"/>
    </source>
</evidence>
<reference evidence="4 5" key="1">
    <citation type="submission" date="2019-03" db="EMBL/GenBank/DDBJ databases">
        <title>Genomic Encyclopedia of Type Strains, Phase IV (KMG-IV): sequencing the most valuable type-strain genomes for metagenomic binning, comparative biology and taxonomic classification.</title>
        <authorList>
            <person name="Goeker M."/>
        </authorList>
    </citation>
    <scope>NUCLEOTIDE SEQUENCE [LARGE SCALE GENOMIC DNA]</scope>
    <source>
        <strain evidence="4 5">DSM 16998</strain>
    </source>
</reference>
<gene>
    <name evidence="4" type="ORF">DES47_10793</name>
</gene>
<feature type="transmembrane region" description="Helical" evidence="2">
    <location>
        <begin position="149"/>
        <end position="176"/>
    </location>
</feature>
<dbReference type="OrthoDB" id="9148785at2"/>
<protein>
    <submittedName>
        <fullName evidence="4">Virus non-structural protein NS4A</fullName>
    </submittedName>
</protein>
<dbReference type="RefSeq" id="WP_133702982.1">
    <property type="nucleotide sequence ID" value="NZ_SNXS01000007.1"/>
</dbReference>
<feature type="transmembrane region" description="Helical" evidence="2">
    <location>
        <begin position="54"/>
        <end position="74"/>
    </location>
</feature>
<evidence type="ECO:0000313" key="4">
    <source>
        <dbReference type="EMBL" id="TDP62515.1"/>
    </source>
</evidence>
<dbReference type="Pfam" id="PF06580">
    <property type="entry name" value="His_kinase"/>
    <property type="match status" value="1"/>
</dbReference>
<keyword evidence="1" id="KW-0175">Coiled coil</keyword>
<dbReference type="SUPFAM" id="SSF55874">
    <property type="entry name" value="ATPase domain of HSP90 chaperone/DNA topoisomerase II/histidine kinase"/>
    <property type="match status" value="1"/>
</dbReference>
<dbReference type="InterPro" id="IPR036890">
    <property type="entry name" value="HATPase_C_sf"/>
</dbReference>
<proteinExistence type="predicted"/>
<dbReference type="PANTHER" id="PTHR34220:SF9">
    <property type="entry name" value="SIGNAL TRANSDUCTION HISTIDINE KINASE INTERNAL REGION DOMAIN-CONTAINING PROTEIN"/>
    <property type="match status" value="1"/>
</dbReference>
<keyword evidence="5" id="KW-1185">Reference proteome</keyword>
<organism evidence="4 5">
    <name type="scientific">Roseateles toxinivorans</name>
    <dbReference type="NCBI Taxonomy" id="270368"/>
    <lineage>
        <taxon>Bacteria</taxon>
        <taxon>Pseudomonadati</taxon>
        <taxon>Pseudomonadota</taxon>
        <taxon>Betaproteobacteria</taxon>
        <taxon>Burkholderiales</taxon>
        <taxon>Sphaerotilaceae</taxon>
        <taxon>Roseateles</taxon>
    </lineage>
</organism>
<dbReference type="InterPro" id="IPR010559">
    <property type="entry name" value="Sig_transdc_His_kin_internal"/>
</dbReference>
<keyword evidence="2" id="KW-0812">Transmembrane</keyword>
<dbReference type="EMBL" id="SNXS01000007">
    <property type="protein sequence ID" value="TDP62515.1"/>
    <property type="molecule type" value="Genomic_DNA"/>
</dbReference>
<comment type="caution">
    <text evidence="4">The sequence shown here is derived from an EMBL/GenBank/DDBJ whole genome shotgun (WGS) entry which is preliminary data.</text>
</comment>
<dbReference type="AlphaFoldDB" id="A0A4R6QIH7"/>
<dbReference type="PANTHER" id="PTHR34220">
    <property type="entry name" value="SENSOR HISTIDINE KINASE YPDA"/>
    <property type="match status" value="1"/>
</dbReference>
<dbReference type="GO" id="GO:0000155">
    <property type="term" value="F:phosphorelay sensor kinase activity"/>
    <property type="evidence" value="ECO:0007669"/>
    <property type="project" value="InterPro"/>
</dbReference>
<dbReference type="Proteomes" id="UP000295361">
    <property type="component" value="Unassembled WGS sequence"/>
</dbReference>
<dbReference type="InParanoid" id="A0A4R6QIH7"/>
<feature type="coiled-coil region" evidence="1">
    <location>
        <begin position="187"/>
        <end position="214"/>
    </location>
</feature>
<name>A0A4R6QIH7_9BURK</name>
<evidence type="ECO:0000259" key="3">
    <source>
        <dbReference type="Pfam" id="PF06580"/>
    </source>
</evidence>
<keyword evidence="2" id="KW-0472">Membrane</keyword>
<evidence type="ECO:0000313" key="5">
    <source>
        <dbReference type="Proteomes" id="UP000295361"/>
    </source>
</evidence>
<sequence length="394" mass="42625">MHPSDPLPTAAEPALNRFQRWYFGWAESYYRTLPVEQQEQARAIDLFLYSRRGLGAWLGALGAATGCTLGLWAASVPPGWALAISLLLVFVLMVGTGAAFLLPLQLPSLWRLLRAGVRLVTVFGLLGVGLFVLSQLAGPQPQALGPLMLRAALLVLPVVAGLCLAGGTAFLVVTLVRREQLQKALGMALLQQERDAAAREAAEAKLKLLQAQVQPHFIFNTLSAVQHWVDTGDARASPLLRALTAFLRSSAELLERPLVPLGEELELARSYLQIMSARLGERLRFELDIDADCLQLQLPPGLLLTLVENALEHGIGPNLSGGLLRVQAVRLADGAFELRVSDDGVGLQPGWQPGIGLTNCRQRLRHQLGERADLSLVALQPGTQACLRIAGDPR</sequence>
<keyword evidence="2" id="KW-1133">Transmembrane helix</keyword>
<feature type="domain" description="Signal transduction histidine kinase internal region" evidence="3">
    <location>
        <begin position="204"/>
        <end position="283"/>
    </location>
</feature>
<feature type="transmembrane region" description="Helical" evidence="2">
    <location>
        <begin position="116"/>
        <end position="137"/>
    </location>
</feature>
<dbReference type="InterPro" id="IPR050640">
    <property type="entry name" value="Bact_2-comp_sensor_kinase"/>
</dbReference>
<dbReference type="Gene3D" id="3.30.565.10">
    <property type="entry name" value="Histidine kinase-like ATPase, C-terminal domain"/>
    <property type="match status" value="1"/>
</dbReference>
<dbReference type="GO" id="GO:0016020">
    <property type="term" value="C:membrane"/>
    <property type="evidence" value="ECO:0007669"/>
    <property type="project" value="InterPro"/>
</dbReference>